<feature type="compositionally biased region" description="Low complexity" evidence="1">
    <location>
        <begin position="91"/>
        <end position="103"/>
    </location>
</feature>
<protein>
    <submittedName>
        <fullName evidence="2">Uncharacterized protein</fullName>
    </submittedName>
</protein>
<gene>
    <name evidence="2" type="ORF">PsYK624_155260</name>
</gene>
<name>A0A9P3GP10_9APHY</name>
<feature type="compositionally biased region" description="Basic and acidic residues" evidence="1">
    <location>
        <begin position="311"/>
        <end position="320"/>
    </location>
</feature>
<comment type="caution">
    <text evidence="2">The sequence shown here is derived from an EMBL/GenBank/DDBJ whole genome shotgun (WGS) entry which is preliminary data.</text>
</comment>
<feature type="compositionally biased region" description="Basic and acidic residues" evidence="1">
    <location>
        <begin position="161"/>
        <end position="176"/>
    </location>
</feature>
<proteinExistence type="predicted"/>
<sequence length="350" mass="38024">MSTPHAYPFLSQPPHGQDIYAATDAASVKHTRRRSLAAISNWASNVQPGAPAPVSPSKAKFAPESSRAPEIRAARRHSVKPAPPPPMEYIPDSPSGSDQSGSPAAKQAFKADLRPTEYAPVYVQLPHTPPPDAPKGKGLRFLSLKSAPRAPKDAGAPPPPPKEKKEKKEKKRREDVPMQLATDLALAQLLGGGTIEHHIRQAAERDAKRAGARREGGTYAGVADVYRDADGRVWRDRDEAWEYQALVGRTREEPDEAWACRDRRARTQGDASPVSSLESYDAPAHHGKSKRRPEPLDLAGSRPSTSSRRHHGEDARREFLESSFASEGAGGTKSRSGLLNMFKSSKKGGQ</sequence>
<feature type="region of interest" description="Disordered" evidence="1">
    <location>
        <begin position="45"/>
        <end position="177"/>
    </location>
</feature>
<dbReference type="OrthoDB" id="3233731at2759"/>
<feature type="compositionally biased region" description="Polar residues" evidence="1">
    <location>
        <begin position="269"/>
        <end position="278"/>
    </location>
</feature>
<dbReference type="EMBL" id="BPQB01000105">
    <property type="protein sequence ID" value="GJE99273.1"/>
    <property type="molecule type" value="Genomic_DNA"/>
</dbReference>
<dbReference type="Proteomes" id="UP000703269">
    <property type="component" value="Unassembled WGS sequence"/>
</dbReference>
<dbReference type="AlphaFoldDB" id="A0A9P3GP10"/>
<keyword evidence="3" id="KW-1185">Reference proteome</keyword>
<reference evidence="2 3" key="1">
    <citation type="submission" date="2021-08" db="EMBL/GenBank/DDBJ databases">
        <title>Draft Genome Sequence of Phanerochaete sordida strain YK-624.</title>
        <authorList>
            <person name="Mori T."/>
            <person name="Dohra H."/>
            <person name="Suzuki T."/>
            <person name="Kawagishi H."/>
            <person name="Hirai H."/>
        </authorList>
    </citation>
    <scope>NUCLEOTIDE SEQUENCE [LARGE SCALE GENOMIC DNA]</scope>
    <source>
        <strain evidence="2 3">YK-624</strain>
    </source>
</reference>
<accession>A0A9P3GP10</accession>
<evidence type="ECO:0000256" key="1">
    <source>
        <dbReference type="SAM" id="MobiDB-lite"/>
    </source>
</evidence>
<organism evidence="2 3">
    <name type="scientific">Phanerochaete sordida</name>
    <dbReference type="NCBI Taxonomy" id="48140"/>
    <lineage>
        <taxon>Eukaryota</taxon>
        <taxon>Fungi</taxon>
        <taxon>Dikarya</taxon>
        <taxon>Basidiomycota</taxon>
        <taxon>Agaricomycotina</taxon>
        <taxon>Agaricomycetes</taxon>
        <taxon>Polyporales</taxon>
        <taxon>Phanerochaetaceae</taxon>
        <taxon>Phanerochaete</taxon>
    </lineage>
</organism>
<feature type="compositionally biased region" description="Basic and acidic residues" evidence="1">
    <location>
        <begin position="258"/>
        <end position="267"/>
    </location>
</feature>
<evidence type="ECO:0000313" key="3">
    <source>
        <dbReference type="Proteomes" id="UP000703269"/>
    </source>
</evidence>
<evidence type="ECO:0000313" key="2">
    <source>
        <dbReference type="EMBL" id="GJE99273.1"/>
    </source>
</evidence>
<feature type="region of interest" description="Disordered" evidence="1">
    <location>
        <begin position="247"/>
        <end position="350"/>
    </location>
</feature>